<name>A0A317MQ35_9GAMM</name>
<proteinExistence type="predicted"/>
<evidence type="ECO:0000259" key="10">
    <source>
        <dbReference type="PROSITE" id="PS50109"/>
    </source>
</evidence>
<evidence type="ECO:0000313" key="14">
    <source>
        <dbReference type="Proteomes" id="UP000246569"/>
    </source>
</evidence>
<keyword evidence="8" id="KW-0902">Two-component regulatory system</keyword>
<keyword evidence="14" id="KW-1185">Reference proteome</keyword>
<dbReference type="RefSeq" id="WP_110020417.1">
    <property type="nucleotide sequence ID" value="NZ_QGTJ01000015.1"/>
</dbReference>
<dbReference type="PRINTS" id="PR00344">
    <property type="entry name" value="BCTRLSENSOR"/>
</dbReference>
<dbReference type="PROSITE" id="PS50112">
    <property type="entry name" value="PAS"/>
    <property type="match status" value="1"/>
</dbReference>
<dbReference type="InterPro" id="IPR000700">
    <property type="entry name" value="PAS-assoc_C"/>
</dbReference>
<evidence type="ECO:0000256" key="6">
    <source>
        <dbReference type="ARBA" id="ARBA00022777"/>
    </source>
</evidence>
<comment type="catalytic activity">
    <reaction evidence="1">
        <text>ATP + protein L-histidine = ADP + protein N-phospho-L-histidine.</text>
        <dbReference type="EC" id="2.7.13.3"/>
    </reaction>
</comment>
<dbReference type="SMART" id="SM00387">
    <property type="entry name" value="HATPase_c"/>
    <property type="match status" value="1"/>
</dbReference>
<evidence type="ECO:0000259" key="12">
    <source>
        <dbReference type="PROSITE" id="PS50113"/>
    </source>
</evidence>
<feature type="domain" description="Histidine kinase" evidence="10">
    <location>
        <begin position="326"/>
        <end position="540"/>
    </location>
</feature>
<evidence type="ECO:0000256" key="4">
    <source>
        <dbReference type="ARBA" id="ARBA00022679"/>
    </source>
</evidence>
<evidence type="ECO:0000256" key="5">
    <source>
        <dbReference type="ARBA" id="ARBA00022741"/>
    </source>
</evidence>
<keyword evidence="6 13" id="KW-0418">Kinase</keyword>
<accession>A0A317MQ35</accession>
<dbReference type="InterPro" id="IPR003594">
    <property type="entry name" value="HATPase_dom"/>
</dbReference>
<dbReference type="CDD" id="cd00130">
    <property type="entry name" value="PAS"/>
    <property type="match status" value="1"/>
</dbReference>
<keyword evidence="7" id="KW-0067">ATP-binding</keyword>
<evidence type="ECO:0000256" key="3">
    <source>
        <dbReference type="ARBA" id="ARBA00022553"/>
    </source>
</evidence>
<dbReference type="GO" id="GO:0005524">
    <property type="term" value="F:ATP binding"/>
    <property type="evidence" value="ECO:0007669"/>
    <property type="project" value="UniProtKB-KW"/>
</dbReference>
<dbReference type="AlphaFoldDB" id="A0A317MQ35"/>
<keyword evidence="4" id="KW-0808">Transferase</keyword>
<feature type="domain" description="PAS" evidence="11">
    <location>
        <begin position="46"/>
        <end position="92"/>
    </location>
</feature>
<dbReference type="Gene3D" id="3.30.565.10">
    <property type="entry name" value="Histidine kinase-like ATPase, C-terminal domain"/>
    <property type="match status" value="1"/>
</dbReference>
<dbReference type="GO" id="GO:0004673">
    <property type="term" value="F:protein histidine kinase activity"/>
    <property type="evidence" value="ECO:0007669"/>
    <property type="project" value="UniProtKB-EC"/>
</dbReference>
<dbReference type="SUPFAM" id="SSF55785">
    <property type="entry name" value="PYP-like sensor domain (PAS domain)"/>
    <property type="match status" value="2"/>
</dbReference>
<evidence type="ECO:0000256" key="8">
    <source>
        <dbReference type="ARBA" id="ARBA00023012"/>
    </source>
</evidence>
<evidence type="ECO:0000256" key="9">
    <source>
        <dbReference type="SAM" id="MobiDB-lite"/>
    </source>
</evidence>
<dbReference type="EC" id="2.7.13.3" evidence="2"/>
<dbReference type="PANTHER" id="PTHR43065">
    <property type="entry name" value="SENSOR HISTIDINE KINASE"/>
    <property type="match status" value="1"/>
</dbReference>
<feature type="domain" description="PAC" evidence="12">
    <location>
        <begin position="117"/>
        <end position="171"/>
    </location>
</feature>
<dbReference type="EMBL" id="QGTJ01000015">
    <property type="protein sequence ID" value="PWV58613.1"/>
    <property type="molecule type" value="Genomic_DNA"/>
</dbReference>
<dbReference type="PROSITE" id="PS50109">
    <property type="entry name" value="HIS_KIN"/>
    <property type="match status" value="1"/>
</dbReference>
<evidence type="ECO:0000259" key="11">
    <source>
        <dbReference type="PROSITE" id="PS50112"/>
    </source>
</evidence>
<dbReference type="GO" id="GO:0006355">
    <property type="term" value="P:regulation of DNA-templated transcription"/>
    <property type="evidence" value="ECO:0007669"/>
    <property type="project" value="InterPro"/>
</dbReference>
<dbReference type="NCBIfam" id="TIGR00229">
    <property type="entry name" value="sensory_box"/>
    <property type="match status" value="1"/>
</dbReference>
<dbReference type="InterPro" id="IPR000014">
    <property type="entry name" value="PAS"/>
</dbReference>
<dbReference type="SUPFAM" id="SSF55874">
    <property type="entry name" value="ATPase domain of HSP90 chaperone/DNA topoisomerase II/histidine kinase"/>
    <property type="match status" value="1"/>
</dbReference>
<dbReference type="PANTHER" id="PTHR43065:SF42">
    <property type="entry name" value="TWO-COMPONENT SENSOR PPRA"/>
    <property type="match status" value="1"/>
</dbReference>
<evidence type="ECO:0000256" key="7">
    <source>
        <dbReference type="ARBA" id="ARBA00022840"/>
    </source>
</evidence>
<dbReference type="GO" id="GO:0000160">
    <property type="term" value="P:phosphorelay signal transduction system"/>
    <property type="evidence" value="ECO:0007669"/>
    <property type="project" value="UniProtKB-KW"/>
</dbReference>
<evidence type="ECO:0000256" key="1">
    <source>
        <dbReference type="ARBA" id="ARBA00000085"/>
    </source>
</evidence>
<dbReference type="InterPro" id="IPR001610">
    <property type="entry name" value="PAC"/>
</dbReference>
<sequence>MNDTDRVPDAETRDQAPQDADERSGAKVRVLESIRDTLALAGGRLPLKVFLEAVEQSSVAISITDASAQIIYANPAFERTTGYAPTEVLGHNESILSYKTTPRAVYQSMWAALSAHRPWSGRLVNRRKSGEPYIAELTITPVLDVDGSVTHYLGMHRDVTEVHRLAHEVANHKALMEAVVDGAPVAMALVDESGRVVLDNHAYKALIGDLGEPEPARAAFRALGATMGTAWDLAWQERRGFSEREIVFERPGPRPARWFTASGVWIGTMATEAGALFQPHRTAHMLLILQDVSALKRRQQEQSLAAVRQLLADQELVHSLREALRGAAYQLEAPLNMIGAALRLLERRGALTDAQALAGVLRDALDTGRDALERLQSALPVEHEEALTPLNFNELVRDVLMLATERLLATGVTVSWEPEPTLPSYPGRAIALRNALKQLVDNAIEAMDVRGRSQRELHIVTAAEGDSILVTIEDTGPGIPDELRLKVFEPFFTTKRASARNSGMGLPIAQDIVTRHDATLDISSGERGGCRIDLRFPLHGVMRTMEVVRDAGNDAPDAR</sequence>
<dbReference type="Pfam" id="PF00989">
    <property type="entry name" value="PAS"/>
    <property type="match status" value="1"/>
</dbReference>
<evidence type="ECO:0000313" key="13">
    <source>
        <dbReference type="EMBL" id="PWV58613.1"/>
    </source>
</evidence>
<dbReference type="Gene3D" id="3.30.450.20">
    <property type="entry name" value="PAS domain"/>
    <property type="match status" value="2"/>
</dbReference>
<dbReference type="NCBIfam" id="TIGR02938">
    <property type="entry name" value="nifL_nitrog"/>
    <property type="match status" value="1"/>
</dbReference>
<dbReference type="InterPro" id="IPR014285">
    <property type="entry name" value="N_fixation_neg-reg_NifL"/>
</dbReference>
<keyword evidence="5" id="KW-0547">Nucleotide-binding</keyword>
<feature type="region of interest" description="Disordered" evidence="9">
    <location>
        <begin position="1"/>
        <end position="25"/>
    </location>
</feature>
<evidence type="ECO:0000256" key="2">
    <source>
        <dbReference type="ARBA" id="ARBA00012438"/>
    </source>
</evidence>
<comment type="caution">
    <text evidence="13">The sequence shown here is derived from an EMBL/GenBank/DDBJ whole genome shotgun (WGS) entry which is preliminary data.</text>
</comment>
<gene>
    <name evidence="13" type="ORF">C7443_11541</name>
</gene>
<dbReference type="SMART" id="SM00091">
    <property type="entry name" value="PAS"/>
    <property type="match status" value="2"/>
</dbReference>
<dbReference type="GO" id="GO:0009399">
    <property type="term" value="P:nitrogen fixation"/>
    <property type="evidence" value="ECO:0007669"/>
    <property type="project" value="InterPro"/>
</dbReference>
<dbReference type="InterPro" id="IPR005467">
    <property type="entry name" value="His_kinase_dom"/>
</dbReference>
<dbReference type="InterPro" id="IPR004358">
    <property type="entry name" value="Sig_transdc_His_kin-like_C"/>
</dbReference>
<dbReference type="Pfam" id="PF02518">
    <property type="entry name" value="HATPase_c"/>
    <property type="match status" value="1"/>
</dbReference>
<dbReference type="InterPro" id="IPR036890">
    <property type="entry name" value="HATPase_C_sf"/>
</dbReference>
<organism evidence="13 14">
    <name type="scientific">Plasticicumulans acidivorans</name>
    <dbReference type="NCBI Taxonomy" id="886464"/>
    <lineage>
        <taxon>Bacteria</taxon>
        <taxon>Pseudomonadati</taxon>
        <taxon>Pseudomonadota</taxon>
        <taxon>Gammaproteobacteria</taxon>
        <taxon>Candidatus Competibacteraceae</taxon>
        <taxon>Plasticicumulans</taxon>
    </lineage>
</organism>
<reference evidence="13 14" key="1">
    <citation type="submission" date="2018-05" db="EMBL/GenBank/DDBJ databases">
        <title>Genomic Encyclopedia of Type Strains, Phase IV (KMG-IV): sequencing the most valuable type-strain genomes for metagenomic binning, comparative biology and taxonomic classification.</title>
        <authorList>
            <person name="Goeker M."/>
        </authorList>
    </citation>
    <scope>NUCLEOTIDE SEQUENCE [LARGE SCALE GENOMIC DNA]</scope>
    <source>
        <strain evidence="13 14">DSM 23606</strain>
    </source>
</reference>
<dbReference type="PROSITE" id="PS50113">
    <property type="entry name" value="PAC"/>
    <property type="match status" value="1"/>
</dbReference>
<dbReference type="OrthoDB" id="9808408at2"/>
<dbReference type="Proteomes" id="UP000246569">
    <property type="component" value="Unassembled WGS sequence"/>
</dbReference>
<dbReference type="InterPro" id="IPR013767">
    <property type="entry name" value="PAS_fold"/>
</dbReference>
<protein>
    <recommendedName>
        <fullName evidence="2">histidine kinase</fullName>
        <ecNumber evidence="2">2.7.13.3</ecNumber>
    </recommendedName>
</protein>
<keyword evidence="3" id="KW-0597">Phosphoprotein</keyword>
<dbReference type="InterPro" id="IPR035965">
    <property type="entry name" value="PAS-like_dom_sf"/>
</dbReference>
<dbReference type="SMART" id="SM00086">
    <property type="entry name" value="PAC"/>
    <property type="match status" value="1"/>
</dbReference>